<dbReference type="GO" id="GO:0006808">
    <property type="term" value="P:regulation of nitrogen utilization"/>
    <property type="evidence" value="ECO:0007669"/>
    <property type="project" value="InterPro"/>
</dbReference>
<organism evidence="3 4">
    <name type="scientific">Algoriphagus faecimaris</name>
    <dbReference type="NCBI Taxonomy" id="686796"/>
    <lineage>
        <taxon>Bacteria</taxon>
        <taxon>Pseudomonadati</taxon>
        <taxon>Bacteroidota</taxon>
        <taxon>Cytophagia</taxon>
        <taxon>Cytophagales</taxon>
        <taxon>Cyclobacteriaceae</taxon>
        <taxon>Algoriphagus</taxon>
    </lineage>
</organism>
<evidence type="ECO:0000313" key="4">
    <source>
        <dbReference type="Proteomes" id="UP000199060"/>
    </source>
</evidence>
<dbReference type="STRING" id="686796.SAMN04488104_101068"/>
<comment type="similarity">
    <text evidence="2">Belongs to the P(II) protein family.</text>
</comment>
<dbReference type="PANTHER" id="PTHR30115">
    <property type="entry name" value="NITROGEN REGULATORY PROTEIN P-II"/>
    <property type="match status" value="1"/>
</dbReference>
<dbReference type="GO" id="GO:0005524">
    <property type="term" value="F:ATP binding"/>
    <property type="evidence" value="ECO:0007669"/>
    <property type="project" value="TreeGrafter"/>
</dbReference>
<dbReference type="SMART" id="SM00938">
    <property type="entry name" value="P-II"/>
    <property type="match status" value="1"/>
</dbReference>
<dbReference type="AlphaFoldDB" id="A0A1G6QSW0"/>
<dbReference type="PANTHER" id="PTHR30115:SF11">
    <property type="entry name" value="NITROGEN REGULATORY PROTEIN P-II HOMOLOG"/>
    <property type="match status" value="1"/>
</dbReference>
<dbReference type="PROSITE" id="PS00638">
    <property type="entry name" value="PII_GLNB_CTER"/>
    <property type="match status" value="1"/>
</dbReference>
<feature type="modified residue" description="O-UMP-tyrosine" evidence="1">
    <location>
        <position position="64"/>
    </location>
</feature>
<keyword evidence="4" id="KW-1185">Reference proteome</keyword>
<dbReference type="Pfam" id="PF00543">
    <property type="entry name" value="P-II"/>
    <property type="match status" value="1"/>
</dbReference>
<dbReference type="PROSITE" id="PS51343">
    <property type="entry name" value="PII_GLNB_DOM"/>
    <property type="match status" value="1"/>
</dbReference>
<dbReference type="InterPro" id="IPR015867">
    <property type="entry name" value="N-reg_PII/ATP_PRibTrfase_C"/>
</dbReference>
<dbReference type="PRINTS" id="PR00340">
    <property type="entry name" value="PIIGLNB"/>
</dbReference>
<keyword evidence="1" id="KW-0597">Phosphoprotein</keyword>
<sequence length="125" mass="14246">MPNSQQTSNLIEKMKKIEAIIRTSRFEQIHACISGLGVKFLSFYEIKGMGFEHARQEMYRGVAYEPAYIPRTKLEIIIPDELKDSVIQCILKEGKTGEIGDGKIFVFDVLEAYRIRNSDTGEKAL</sequence>
<dbReference type="EMBL" id="FNAC01000010">
    <property type="protein sequence ID" value="SDC95448.1"/>
    <property type="molecule type" value="Genomic_DNA"/>
</dbReference>
<gene>
    <name evidence="3" type="ORF">SAMN04488104_101068</name>
</gene>
<dbReference type="GO" id="GO:0030234">
    <property type="term" value="F:enzyme regulator activity"/>
    <property type="evidence" value="ECO:0007669"/>
    <property type="project" value="InterPro"/>
</dbReference>
<dbReference type="InterPro" id="IPR002187">
    <property type="entry name" value="N-reg_PII"/>
</dbReference>
<dbReference type="Gene3D" id="3.30.70.120">
    <property type="match status" value="1"/>
</dbReference>
<reference evidence="4" key="1">
    <citation type="submission" date="2016-10" db="EMBL/GenBank/DDBJ databases">
        <authorList>
            <person name="Varghese N."/>
            <person name="Submissions S."/>
        </authorList>
    </citation>
    <scope>NUCLEOTIDE SEQUENCE [LARGE SCALE GENOMIC DNA]</scope>
    <source>
        <strain evidence="4">DSM 23095</strain>
    </source>
</reference>
<dbReference type="SUPFAM" id="SSF54913">
    <property type="entry name" value="GlnB-like"/>
    <property type="match status" value="1"/>
</dbReference>
<proteinExistence type="inferred from homology"/>
<evidence type="ECO:0000256" key="1">
    <source>
        <dbReference type="PIRSR" id="PIRSR602187-50"/>
    </source>
</evidence>
<accession>A0A1G6QSW0</accession>
<dbReference type="InterPro" id="IPR011322">
    <property type="entry name" value="N-reg_PII-like_a/b"/>
</dbReference>
<dbReference type="Proteomes" id="UP000199060">
    <property type="component" value="Unassembled WGS sequence"/>
</dbReference>
<name>A0A1G6QSW0_9BACT</name>
<dbReference type="InterPro" id="IPR017918">
    <property type="entry name" value="N-reg_PII_CS"/>
</dbReference>
<dbReference type="GO" id="GO:0005829">
    <property type="term" value="C:cytosol"/>
    <property type="evidence" value="ECO:0007669"/>
    <property type="project" value="TreeGrafter"/>
</dbReference>
<evidence type="ECO:0000256" key="2">
    <source>
        <dbReference type="RuleBase" id="RU003936"/>
    </source>
</evidence>
<protein>
    <submittedName>
        <fullName evidence="3">Nitrogen regulatory protein P-II family</fullName>
    </submittedName>
</protein>
<evidence type="ECO:0000313" key="3">
    <source>
        <dbReference type="EMBL" id="SDC95448.1"/>
    </source>
</evidence>